<name>A0A3L4Z2B4_ECOLX</name>
<protein>
    <submittedName>
        <fullName evidence="1">Uncharacterized protein</fullName>
    </submittedName>
</protein>
<gene>
    <name evidence="1" type="ORF">D9D43_12750</name>
</gene>
<proteinExistence type="predicted"/>
<dbReference type="EMBL" id="RNLZ01000020">
    <property type="protein sequence ID" value="MGE14449.1"/>
    <property type="molecule type" value="Genomic_DNA"/>
</dbReference>
<comment type="caution">
    <text evidence="1">The sequence shown here is derived from an EMBL/GenBank/DDBJ whole genome shotgun (WGS) entry which is preliminary data.</text>
</comment>
<reference evidence="1 2" key="1">
    <citation type="submission" date="2018-10" db="EMBL/GenBank/DDBJ databases">
        <authorList>
            <consortium name="NARMS: The National Antimicrobial Resistance Monitoring System"/>
        </authorList>
    </citation>
    <scope>NUCLEOTIDE SEQUENCE [LARGE SCALE GENOMIC DNA]</scope>
    <source>
        <strain evidence="1 2">CVM N17EC0060</strain>
    </source>
</reference>
<sequence length="69" mass="7674">MLIRIISTPNPCDHLWYVEFRQRGSLALLAAIGDAPINALMSDGFAESMNFSRMEAISILLADDLSQFD</sequence>
<evidence type="ECO:0000313" key="1">
    <source>
        <dbReference type="EMBL" id="MGE14449.1"/>
    </source>
</evidence>
<dbReference type="AlphaFoldDB" id="A0A3L4Z2B4"/>
<evidence type="ECO:0000313" key="2">
    <source>
        <dbReference type="Proteomes" id="UP000272336"/>
    </source>
</evidence>
<organism evidence="1 2">
    <name type="scientific">Escherichia coli</name>
    <dbReference type="NCBI Taxonomy" id="562"/>
    <lineage>
        <taxon>Bacteria</taxon>
        <taxon>Pseudomonadati</taxon>
        <taxon>Pseudomonadota</taxon>
        <taxon>Gammaproteobacteria</taxon>
        <taxon>Enterobacterales</taxon>
        <taxon>Enterobacteriaceae</taxon>
        <taxon>Escherichia</taxon>
    </lineage>
</organism>
<accession>A0A3L4Z2B4</accession>
<dbReference type="Proteomes" id="UP000272336">
    <property type="component" value="Unassembled WGS sequence"/>
</dbReference>